<dbReference type="EMBL" id="CP021983">
    <property type="protein sequence ID" value="ASC71665.1"/>
    <property type="molecule type" value="Genomic_DNA"/>
</dbReference>
<evidence type="ECO:0000313" key="1">
    <source>
        <dbReference type="EMBL" id="ASC71665.1"/>
    </source>
</evidence>
<organism evidence="1 2">
    <name type="scientific">Halomicronema hongdechloris C2206</name>
    <dbReference type="NCBI Taxonomy" id="1641165"/>
    <lineage>
        <taxon>Bacteria</taxon>
        <taxon>Bacillati</taxon>
        <taxon>Cyanobacteriota</taxon>
        <taxon>Cyanophyceae</taxon>
        <taxon>Nodosilineales</taxon>
        <taxon>Nodosilineaceae</taxon>
        <taxon>Halomicronema</taxon>
    </lineage>
</organism>
<protein>
    <submittedName>
        <fullName evidence="1">Uncharacterized protein</fullName>
    </submittedName>
</protein>
<sequence length="41" mass="4566">MDDFAVIDLGYQPGDHPANRVFRRVVAFLQAQCSEIKSSPS</sequence>
<reference evidence="1 2" key="1">
    <citation type="journal article" date="2016" name="Biochim. Biophys. Acta">
        <title>Characterization of red-shifted phycobilisomes isolated from the chlorophyll f-containing cyanobacterium Halomicronema hongdechloris.</title>
        <authorList>
            <person name="Li Y."/>
            <person name="Lin Y."/>
            <person name="Garvey C.J."/>
            <person name="Birch D."/>
            <person name="Corkery R.W."/>
            <person name="Loughlin P.C."/>
            <person name="Scheer H."/>
            <person name="Willows R.D."/>
            <person name="Chen M."/>
        </authorList>
    </citation>
    <scope>NUCLEOTIDE SEQUENCE [LARGE SCALE GENOMIC DNA]</scope>
    <source>
        <strain evidence="1 2">C2206</strain>
    </source>
</reference>
<dbReference type="RefSeq" id="WP_256995602.1">
    <property type="nucleotide sequence ID" value="NZ_CP021983.2"/>
</dbReference>
<name>A0A1Z3HN18_9CYAN</name>
<gene>
    <name evidence="1" type="ORF">XM38_026190</name>
</gene>
<accession>A0A1Z3HN18</accession>
<dbReference type="KEGG" id="hhg:XM38_026190"/>
<dbReference type="AlphaFoldDB" id="A0A1Z3HN18"/>
<keyword evidence="2" id="KW-1185">Reference proteome</keyword>
<evidence type="ECO:0000313" key="2">
    <source>
        <dbReference type="Proteomes" id="UP000191901"/>
    </source>
</evidence>
<proteinExistence type="predicted"/>
<dbReference type="Proteomes" id="UP000191901">
    <property type="component" value="Chromosome"/>
</dbReference>